<dbReference type="PATRIC" id="fig|1293439.3.peg.248"/>
<dbReference type="CDD" id="cd17324">
    <property type="entry name" value="MFS_NepI_like"/>
    <property type="match status" value="1"/>
</dbReference>
<evidence type="ECO:0000313" key="7">
    <source>
        <dbReference type="Proteomes" id="UP000033411"/>
    </source>
</evidence>
<dbReference type="AlphaFoldDB" id="A0A0F5QGI2"/>
<keyword evidence="2 4" id="KW-1133">Transmembrane helix</keyword>
<dbReference type="InterPro" id="IPR036259">
    <property type="entry name" value="MFS_trans_sf"/>
</dbReference>
<keyword evidence="1 4" id="KW-0812">Transmembrane</keyword>
<dbReference type="GO" id="GO:0022857">
    <property type="term" value="F:transmembrane transporter activity"/>
    <property type="evidence" value="ECO:0007669"/>
    <property type="project" value="InterPro"/>
</dbReference>
<dbReference type="PROSITE" id="PS50850">
    <property type="entry name" value="MFS"/>
    <property type="match status" value="1"/>
</dbReference>
<keyword evidence="7" id="KW-1185">Reference proteome</keyword>
<evidence type="ECO:0000256" key="2">
    <source>
        <dbReference type="ARBA" id="ARBA00022989"/>
    </source>
</evidence>
<evidence type="ECO:0000259" key="5">
    <source>
        <dbReference type="PROSITE" id="PS50850"/>
    </source>
</evidence>
<organism evidence="6 7">
    <name type="scientific">Devosia epidermidihirudinis</name>
    <dbReference type="NCBI Taxonomy" id="1293439"/>
    <lineage>
        <taxon>Bacteria</taxon>
        <taxon>Pseudomonadati</taxon>
        <taxon>Pseudomonadota</taxon>
        <taxon>Alphaproteobacteria</taxon>
        <taxon>Hyphomicrobiales</taxon>
        <taxon>Devosiaceae</taxon>
        <taxon>Devosia</taxon>
    </lineage>
</organism>
<feature type="transmembrane region" description="Helical" evidence="4">
    <location>
        <begin position="175"/>
        <end position="194"/>
    </location>
</feature>
<gene>
    <name evidence="6" type="ORF">WH87_03460</name>
</gene>
<evidence type="ECO:0000256" key="1">
    <source>
        <dbReference type="ARBA" id="ARBA00022692"/>
    </source>
</evidence>
<evidence type="ECO:0000256" key="3">
    <source>
        <dbReference type="ARBA" id="ARBA00023136"/>
    </source>
</evidence>
<feature type="transmembrane region" description="Helical" evidence="4">
    <location>
        <begin position="260"/>
        <end position="278"/>
    </location>
</feature>
<feature type="transmembrane region" description="Helical" evidence="4">
    <location>
        <begin position="144"/>
        <end position="163"/>
    </location>
</feature>
<feature type="transmembrane region" description="Helical" evidence="4">
    <location>
        <begin position="228"/>
        <end position="248"/>
    </location>
</feature>
<feature type="transmembrane region" description="Helical" evidence="4">
    <location>
        <begin position="20"/>
        <end position="40"/>
    </location>
</feature>
<comment type="caution">
    <text evidence="6">The sequence shown here is derived from an EMBL/GenBank/DDBJ whole genome shotgun (WGS) entry which is preliminary data.</text>
</comment>
<dbReference type="STRING" id="1293439.WH87_03460"/>
<protein>
    <submittedName>
        <fullName evidence="6">Transporter</fullName>
    </submittedName>
</protein>
<feature type="transmembrane region" description="Helical" evidence="4">
    <location>
        <begin position="87"/>
        <end position="105"/>
    </location>
</feature>
<dbReference type="EMBL" id="LANJ01000011">
    <property type="protein sequence ID" value="KKC39866.1"/>
    <property type="molecule type" value="Genomic_DNA"/>
</dbReference>
<dbReference type="PANTHER" id="PTHR42910:SF1">
    <property type="entry name" value="MAJOR FACILITATOR SUPERFAMILY (MFS) PROFILE DOMAIN-CONTAINING PROTEIN"/>
    <property type="match status" value="1"/>
</dbReference>
<evidence type="ECO:0000256" key="4">
    <source>
        <dbReference type="SAM" id="Phobius"/>
    </source>
</evidence>
<dbReference type="InterPro" id="IPR011701">
    <property type="entry name" value="MFS"/>
</dbReference>
<feature type="transmembrane region" description="Helical" evidence="4">
    <location>
        <begin position="111"/>
        <end position="132"/>
    </location>
</feature>
<proteinExistence type="predicted"/>
<evidence type="ECO:0000313" key="6">
    <source>
        <dbReference type="EMBL" id="KKC39866.1"/>
    </source>
</evidence>
<feature type="transmembrane region" description="Helical" evidence="4">
    <location>
        <begin position="351"/>
        <end position="371"/>
    </location>
</feature>
<feature type="transmembrane region" description="Helical" evidence="4">
    <location>
        <begin position="377"/>
        <end position="399"/>
    </location>
</feature>
<dbReference type="SUPFAM" id="SSF103473">
    <property type="entry name" value="MFS general substrate transporter"/>
    <property type="match status" value="1"/>
</dbReference>
<accession>A0A0F5QGI2</accession>
<feature type="domain" description="Major facilitator superfamily (MFS) profile" evidence="5">
    <location>
        <begin position="18"/>
        <end position="401"/>
    </location>
</feature>
<dbReference type="Gene3D" id="1.20.1250.20">
    <property type="entry name" value="MFS general substrate transporter like domains"/>
    <property type="match status" value="1"/>
</dbReference>
<sequence>MQITDEGPTSQNAGKGLSTVTTLIFSAAAGLSVANVYYAQPLLDAMAQDFGISPSAIGLVVTLTQLGYALGLIFIVPLGDLVDRRRLVLAQGILSVLALVAVATARTEAFLFASLAAMGVLAVVVQALVAFAATLATPAERGKAVGMVTSGVVVGILGARFFAGLLADLGGWRAVYMTSAVLTAIMVGILIRVLPRQLSPNSTESYGATLRSIPVLFLRDPVLLVRGLLALLVFATFSTFWTALVLPLSTPPYSYSHTQIGLFGLFGMAGAIAAAGAGRLADRGLGQWTTGLSLMLLFAAWGLIAMLPVLLFLLLVGVVLLDLAVQAVHVTNQSIILARHPNASSRLVGGYMVFYSIGSAIGAISSTMAYAQAGWTGVSILGAGFSALALIVWATTLRLSAAEAQ</sequence>
<dbReference type="Proteomes" id="UP000033411">
    <property type="component" value="Unassembled WGS sequence"/>
</dbReference>
<dbReference type="InterPro" id="IPR020846">
    <property type="entry name" value="MFS_dom"/>
</dbReference>
<keyword evidence="3 4" id="KW-0472">Membrane</keyword>
<name>A0A0F5QGI2_9HYPH</name>
<dbReference type="PANTHER" id="PTHR42910">
    <property type="entry name" value="TRANSPORTER SCO4007-RELATED"/>
    <property type="match status" value="1"/>
</dbReference>
<feature type="transmembrane region" description="Helical" evidence="4">
    <location>
        <begin position="52"/>
        <end position="75"/>
    </location>
</feature>
<dbReference type="Pfam" id="PF07690">
    <property type="entry name" value="MFS_1"/>
    <property type="match status" value="1"/>
</dbReference>
<reference evidence="6 7" key="1">
    <citation type="submission" date="2015-03" db="EMBL/GenBank/DDBJ databases">
        <authorList>
            <person name="Lepp D."/>
            <person name="Hassan Y.I."/>
            <person name="Li X.-Z."/>
            <person name="Zhou T."/>
        </authorList>
    </citation>
    <scope>NUCLEOTIDE SEQUENCE [LARGE SCALE GENOMIC DNA]</scope>
    <source>
        <strain evidence="6 7">E84</strain>
    </source>
</reference>